<dbReference type="Proteomes" id="UP000053447">
    <property type="component" value="Unassembled WGS sequence"/>
</dbReference>
<dbReference type="RefSeq" id="XP_018230923.1">
    <property type="nucleotide sequence ID" value="XM_018373177.1"/>
</dbReference>
<dbReference type="InterPro" id="IPR021041">
    <property type="entry name" value="Maj_surf_glycoprot_2_C"/>
</dbReference>
<dbReference type="VEuPathDB" id="FungiDB:T551_00913"/>
<keyword evidence="5" id="KW-1185">Reference proteome</keyword>
<accession>A0A0W4ZV22</accession>
<organism evidence="4 5">
    <name type="scientific">Pneumocystis jirovecii (strain RU7)</name>
    <name type="common">Human pneumocystis pneumonia agent</name>
    <dbReference type="NCBI Taxonomy" id="1408657"/>
    <lineage>
        <taxon>Eukaryota</taxon>
        <taxon>Fungi</taxon>
        <taxon>Dikarya</taxon>
        <taxon>Ascomycota</taxon>
        <taxon>Taphrinomycotina</taxon>
        <taxon>Pneumocystomycetes</taxon>
        <taxon>Pneumocystaceae</taxon>
        <taxon>Pneumocystis</taxon>
    </lineage>
</organism>
<reference evidence="5" key="1">
    <citation type="journal article" date="2016" name="Nat. Commun.">
        <title>Genome analysis of three Pneumocystis species reveals adaptation mechanisms to life exclusively in mammalian hosts.</title>
        <authorList>
            <person name="Ma L."/>
            <person name="Chen Z."/>
            <person name="Huang D.W."/>
            <person name="Kutty G."/>
            <person name="Ishihara M."/>
            <person name="Wang H."/>
            <person name="Abouelleil A."/>
            <person name="Bishop L."/>
            <person name="Davey E."/>
            <person name="Deng R."/>
            <person name="Deng X."/>
            <person name="Fan L."/>
            <person name="Fantoni G."/>
            <person name="Fitzgerald M."/>
            <person name="Gogineni E."/>
            <person name="Goldberg J.M."/>
            <person name="Handley G."/>
            <person name="Hu X."/>
            <person name="Huber C."/>
            <person name="Jiao X."/>
            <person name="Jones K."/>
            <person name="Levin J.Z."/>
            <person name="Liu Y."/>
            <person name="Macdonald P."/>
            <person name="Melnikov A."/>
            <person name="Raley C."/>
            <person name="Sassi M."/>
            <person name="Sherman B.T."/>
            <person name="Song X."/>
            <person name="Sykes S."/>
            <person name="Tran B."/>
            <person name="Walsh L."/>
            <person name="Xia Y."/>
            <person name="Yang J."/>
            <person name="Young S."/>
            <person name="Zeng Q."/>
            <person name="Zheng X."/>
            <person name="Stephens R."/>
            <person name="Nusbaum C."/>
            <person name="Birren B.W."/>
            <person name="Azadi P."/>
            <person name="Lempicki R.A."/>
            <person name="Cuomo C.A."/>
            <person name="Kovacs J.A."/>
        </authorList>
    </citation>
    <scope>NUCLEOTIDE SEQUENCE [LARGE SCALE GENOMIC DNA]</scope>
    <source>
        <strain evidence="5">RU7</strain>
    </source>
</reference>
<evidence type="ECO:0000313" key="4">
    <source>
        <dbReference type="EMBL" id="KTW32231.1"/>
    </source>
</evidence>
<proteinExistence type="predicted"/>
<protein>
    <recommendedName>
        <fullName evidence="3">Major surface glycoprotein 2 C-terminal domain-containing protein</fullName>
    </recommendedName>
</protein>
<comment type="caution">
    <text evidence="4">The sequence shown here is derived from an EMBL/GenBank/DDBJ whole genome shotgun (WGS) entry which is preliminary data.</text>
</comment>
<dbReference type="Pfam" id="PF02349">
    <property type="entry name" value="MSG"/>
    <property type="match status" value="5"/>
</dbReference>
<keyword evidence="1" id="KW-0175">Coiled coil</keyword>
<evidence type="ECO:0000313" key="5">
    <source>
        <dbReference type="Proteomes" id="UP000053447"/>
    </source>
</evidence>
<dbReference type="Pfam" id="PF12373">
    <property type="entry name" value="Msg2_C"/>
    <property type="match status" value="1"/>
</dbReference>
<dbReference type="STRING" id="1408657.A0A0W4ZV22"/>
<dbReference type="AlphaFoldDB" id="A0A0W4ZV22"/>
<dbReference type="InterPro" id="IPR003330">
    <property type="entry name" value="MSG"/>
</dbReference>
<evidence type="ECO:0000259" key="3">
    <source>
        <dbReference type="Pfam" id="PF12373"/>
    </source>
</evidence>
<evidence type="ECO:0000256" key="1">
    <source>
        <dbReference type="SAM" id="Coils"/>
    </source>
</evidence>
<feature type="region of interest" description="Disordered" evidence="2">
    <location>
        <begin position="813"/>
        <end position="839"/>
    </location>
</feature>
<gene>
    <name evidence="4" type="ORF">T551_00913</name>
</gene>
<dbReference type="EMBL" id="LFWA01000003">
    <property type="protein sequence ID" value="KTW32231.1"/>
    <property type="molecule type" value="Genomic_DNA"/>
</dbReference>
<feature type="domain" description="Major surface glycoprotein 2 C-terminal" evidence="3">
    <location>
        <begin position="845"/>
        <end position="874"/>
    </location>
</feature>
<evidence type="ECO:0000256" key="2">
    <source>
        <dbReference type="SAM" id="MobiDB-lite"/>
    </source>
</evidence>
<dbReference type="OrthoDB" id="10257471at2759"/>
<feature type="coiled-coil region" evidence="1">
    <location>
        <begin position="37"/>
        <end position="64"/>
    </location>
</feature>
<name>A0A0W4ZV22_PNEJ7</name>
<dbReference type="GeneID" id="28939432"/>
<sequence length="1025" mass="116298">MARAVARAVKRRAAGTQNSIDEEHVLALILKEDGLSEQECKKKLKKYCQELTEAKLNIEQVHKKLKGFCEDGKADTKCKELKANIEKKCTTIKGKLKEAIKKKNSDLTDKDCKENEQQCLFLEGVCSKELKDDCNTLRNKCYQKKRDKVAEEVLLRALRSDLNGSVICEKKLKEICPVMGRESDELTNLCLNQKETCKNILIEKDKKCGTLKTDVSAALGSFKKETCLELLEQCYFYIGNCGDDDIIKCIELGGKCQEQNIAYMPPGPDFDPTRPEATIAEDIGLEEFYKKVEEDGVFIGKNHLRDATALLALLIQDSSLKKKDDKEKCEEALQKSCKNPHEHEALESLCKKNGLSNDGTKKCEELQNDINKTCKIFTSKVTNNRLFDPTKGNNEIVGWEGLPTFLSNEDCAKLESYCFYFEKKCPDGENACKNIRATCYKRGLDARANKVLQENMRGMLHGSNKSWLEKFQQELVKVCEKLKKENKGSFSNDELFILCVQPAKAARLLTHDLRMKTIFLRQQLDQKRDFPTDKNCKELGRKCQDLGEDSKEITWPCHTLEQQCNRLGTTEILKQVLLDEHKDTLKDEESCVKYLKEKCNKWSRRGDDRFSFVCVFQNATCELMVKDVQDRCKVFKKNIEVAEIVDFLKNNTNNITTLERNCPSWHTYCNRFSLNCPDLTKGDALCTKIKDHCKPFYERKALEEALKVELRGNLNKNKCESALKGYCTQLGKLNNESIKSLCKANTKDNPKKSNKDAKKELCEKLVEEVKEQCKTLPAELKQPADNLKKDVKTYEELKEEAKKAMNKSSLVLSLVKKDGNNTPKNNRKSEDKNDVSNGLQDTTKHVKILRRGVKDVSVTELEAKAFDLAAEVFGRYVDLKERCNKLESDCGIKEDCKDLEEVCKKINKACRNLKPLEVKPHETVTESTTTTTTTTTTVADPKATECKSLQTTDTWVTQTSTHTSTSTITSTITSKITLTSTRRCKPTKCTTGDDAEDVKPSEGLRVSGWNVMRGVIVAMVISFMI</sequence>